<dbReference type="AlphaFoldDB" id="A0A6M3LMR4"/>
<keyword evidence="1" id="KW-1133">Transmembrane helix</keyword>
<proteinExistence type="predicted"/>
<name>A0A6M3LMR4_9ZZZZ</name>
<sequence length="58" mass="6185">MSDKVKKAIPYFLTGSAALALGVFTLVDYNPPWWGTLIALVVAASGILLGKPWAPPEE</sequence>
<gene>
    <name evidence="2" type="ORF">MM415B03877_0009</name>
</gene>
<keyword evidence="1" id="KW-0812">Transmembrane</keyword>
<feature type="transmembrane region" description="Helical" evidence="1">
    <location>
        <begin position="9"/>
        <end position="27"/>
    </location>
</feature>
<evidence type="ECO:0000313" key="2">
    <source>
        <dbReference type="EMBL" id="QJA94361.1"/>
    </source>
</evidence>
<accession>A0A6M3LMR4</accession>
<feature type="transmembrane region" description="Helical" evidence="1">
    <location>
        <begin position="33"/>
        <end position="50"/>
    </location>
</feature>
<keyword evidence="1" id="KW-0472">Membrane</keyword>
<protein>
    <submittedName>
        <fullName evidence="2">Uncharacterized protein</fullName>
    </submittedName>
</protein>
<organism evidence="2">
    <name type="scientific">viral metagenome</name>
    <dbReference type="NCBI Taxonomy" id="1070528"/>
    <lineage>
        <taxon>unclassified sequences</taxon>
        <taxon>metagenomes</taxon>
        <taxon>organismal metagenomes</taxon>
    </lineage>
</organism>
<dbReference type="EMBL" id="MT143225">
    <property type="protein sequence ID" value="QJA94361.1"/>
    <property type="molecule type" value="Genomic_DNA"/>
</dbReference>
<reference evidence="2" key="1">
    <citation type="submission" date="2020-03" db="EMBL/GenBank/DDBJ databases">
        <title>The deep terrestrial virosphere.</title>
        <authorList>
            <person name="Holmfeldt K."/>
            <person name="Nilsson E."/>
            <person name="Simone D."/>
            <person name="Lopez-Fernandez M."/>
            <person name="Wu X."/>
            <person name="de Brujin I."/>
            <person name="Lundin D."/>
            <person name="Andersson A."/>
            <person name="Bertilsson S."/>
            <person name="Dopson M."/>
        </authorList>
    </citation>
    <scope>NUCLEOTIDE SEQUENCE</scope>
    <source>
        <strain evidence="2">MM415B03877</strain>
    </source>
</reference>
<evidence type="ECO:0000256" key="1">
    <source>
        <dbReference type="SAM" id="Phobius"/>
    </source>
</evidence>